<keyword evidence="2" id="KW-1185">Reference proteome</keyword>
<proteinExistence type="predicted"/>
<dbReference type="Gramene" id="OIW02112">
    <property type="protein sequence ID" value="OIW02112"/>
    <property type="gene ID" value="TanjilG_26652"/>
</dbReference>
<evidence type="ECO:0000313" key="1">
    <source>
        <dbReference type="EMBL" id="OIW02112.1"/>
    </source>
</evidence>
<dbReference type="EMBL" id="CM007371">
    <property type="protein sequence ID" value="OIW02112.1"/>
    <property type="molecule type" value="Genomic_DNA"/>
</dbReference>
<dbReference type="AlphaFoldDB" id="A0A1J7GNL1"/>
<accession>A0A1J7GNL1</accession>
<sequence>MGSENDSGKGMHVPFARPFKNGVGVGYSCISVNKKVWLLTLSTMPPPPAGEQNFMHKNIPLYREQHSRHNRIDEVMVPPELEELPQAVVHAQTLSQLTNLSQQVDGCEILKSDRARVPFVDDSQNQNHHPSLLHDWGLLRGLSKNCSKCMELVLVA</sequence>
<name>A0A1J7GNL1_LUPAN</name>
<organism evidence="1 2">
    <name type="scientific">Lupinus angustifolius</name>
    <name type="common">Narrow-leaved blue lupine</name>
    <dbReference type="NCBI Taxonomy" id="3871"/>
    <lineage>
        <taxon>Eukaryota</taxon>
        <taxon>Viridiplantae</taxon>
        <taxon>Streptophyta</taxon>
        <taxon>Embryophyta</taxon>
        <taxon>Tracheophyta</taxon>
        <taxon>Spermatophyta</taxon>
        <taxon>Magnoliopsida</taxon>
        <taxon>eudicotyledons</taxon>
        <taxon>Gunneridae</taxon>
        <taxon>Pentapetalae</taxon>
        <taxon>rosids</taxon>
        <taxon>fabids</taxon>
        <taxon>Fabales</taxon>
        <taxon>Fabaceae</taxon>
        <taxon>Papilionoideae</taxon>
        <taxon>50 kb inversion clade</taxon>
        <taxon>genistoids sensu lato</taxon>
        <taxon>core genistoids</taxon>
        <taxon>Genisteae</taxon>
        <taxon>Lupinus</taxon>
    </lineage>
</organism>
<reference evidence="1 2" key="1">
    <citation type="journal article" date="2017" name="Plant Biotechnol. J.">
        <title>A comprehensive draft genome sequence for lupin (Lupinus angustifolius), an emerging health food: insights into plant-microbe interactions and legume evolution.</title>
        <authorList>
            <person name="Hane J.K."/>
            <person name="Ming Y."/>
            <person name="Kamphuis L.G."/>
            <person name="Nelson M.N."/>
            <person name="Garg G."/>
            <person name="Atkins C.A."/>
            <person name="Bayer P.E."/>
            <person name="Bravo A."/>
            <person name="Bringans S."/>
            <person name="Cannon S."/>
            <person name="Edwards D."/>
            <person name="Foley R."/>
            <person name="Gao L.L."/>
            <person name="Harrison M.J."/>
            <person name="Huang W."/>
            <person name="Hurgobin B."/>
            <person name="Li S."/>
            <person name="Liu C.W."/>
            <person name="McGrath A."/>
            <person name="Morahan G."/>
            <person name="Murray J."/>
            <person name="Weller J."/>
            <person name="Jian J."/>
            <person name="Singh K.B."/>
        </authorList>
    </citation>
    <scope>NUCLEOTIDE SEQUENCE [LARGE SCALE GENOMIC DNA]</scope>
    <source>
        <strain evidence="2">cv. Tanjil</strain>
        <tissue evidence="1">Whole plant</tissue>
    </source>
</reference>
<protein>
    <submittedName>
        <fullName evidence="1">Uncharacterized protein</fullName>
    </submittedName>
</protein>
<dbReference type="Proteomes" id="UP000188354">
    <property type="component" value="Chromosome LG11"/>
</dbReference>
<evidence type="ECO:0000313" key="2">
    <source>
        <dbReference type="Proteomes" id="UP000188354"/>
    </source>
</evidence>
<gene>
    <name evidence="1" type="ORF">TanjilG_26652</name>
</gene>